<organism evidence="1 2">
    <name type="scientific">Tetrahymena thermophila (strain SB210)</name>
    <dbReference type="NCBI Taxonomy" id="312017"/>
    <lineage>
        <taxon>Eukaryota</taxon>
        <taxon>Sar</taxon>
        <taxon>Alveolata</taxon>
        <taxon>Ciliophora</taxon>
        <taxon>Intramacronucleata</taxon>
        <taxon>Oligohymenophorea</taxon>
        <taxon>Hymenostomatida</taxon>
        <taxon>Tetrahymenina</taxon>
        <taxon>Tetrahymenidae</taxon>
        <taxon>Tetrahymena</taxon>
    </lineage>
</organism>
<evidence type="ECO:0000313" key="2">
    <source>
        <dbReference type="Proteomes" id="UP000009168"/>
    </source>
</evidence>
<dbReference type="InParanoid" id="W7XGI7"/>
<accession>W7XGI7</accession>
<proteinExistence type="predicted"/>
<reference evidence="2" key="1">
    <citation type="journal article" date="2006" name="PLoS Biol.">
        <title>Macronuclear genome sequence of the ciliate Tetrahymena thermophila, a model eukaryote.</title>
        <authorList>
            <person name="Eisen J.A."/>
            <person name="Coyne R.S."/>
            <person name="Wu M."/>
            <person name="Wu D."/>
            <person name="Thiagarajan M."/>
            <person name="Wortman J.R."/>
            <person name="Badger J.H."/>
            <person name="Ren Q."/>
            <person name="Amedeo P."/>
            <person name="Jones K.M."/>
            <person name="Tallon L.J."/>
            <person name="Delcher A.L."/>
            <person name="Salzberg S.L."/>
            <person name="Silva J.C."/>
            <person name="Haas B.J."/>
            <person name="Majoros W.H."/>
            <person name="Farzad M."/>
            <person name="Carlton J.M."/>
            <person name="Smith R.K. Jr."/>
            <person name="Garg J."/>
            <person name="Pearlman R.E."/>
            <person name="Karrer K.M."/>
            <person name="Sun L."/>
            <person name="Manning G."/>
            <person name="Elde N.C."/>
            <person name="Turkewitz A.P."/>
            <person name="Asai D.J."/>
            <person name="Wilkes D.E."/>
            <person name="Wang Y."/>
            <person name="Cai H."/>
            <person name="Collins K."/>
            <person name="Stewart B.A."/>
            <person name="Lee S.R."/>
            <person name="Wilamowska K."/>
            <person name="Weinberg Z."/>
            <person name="Ruzzo W.L."/>
            <person name="Wloga D."/>
            <person name="Gaertig J."/>
            <person name="Frankel J."/>
            <person name="Tsao C.-C."/>
            <person name="Gorovsky M.A."/>
            <person name="Keeling P.J."/>
            <person name="Waller R.F."/>
            <person name="Patron N.J."/>
            <person name="Cherry J.M."/>
            <person name="Stover N.A."/>
            <person name="Krieger C.J."/>
            <person name="del Toro C."/>
            <person name="Ryder H.F."/>
            <person name="Williamson S.C."/>
            <person name="Barbeau R.A."/>
            <person name="Hamilton E.P."/>
            <person name="Orias E."/>
        </authorList>
    </citation>
    <scope>NUCLEOTIDE SEQUENCE [LARGE SCALE GENOMIC DNA]</scope>
    <source>
        <strain evidence="2">SB210</strain>
    </source>
</reference>
<sequence length="197" mass="24173">MEKIWIYIYLFHPRNQLVQQLIFKQRASNGLSTIKERKNHIRDKQIILQQHGLLINPSSKKEIINQKNFIWLDEQLIKYVNNKKSLVCFEISSILNFIIILSQSKYHYIQHRPPYFKLTQQIYQIYRQQLNQNKKKNKQTQQKNNCQKLKWVERKIKERNKNKLRPRMKLPSKSNMLMVKKLTRRLTRRRSDSHFLK</sequence>
<dbReference type="Proteomes" id="UP000009168">
    <property type="component" value="Unassembled WGS sequence"/>
</dbReference>
<keyword evidence="2" id="KW-1185">Reference proteome</keyword>
<dbReference type="EMBL" id="GG662470">
    <property type="protein sequence ID" value="EWS72019.1"/>
    <property type="molecule type" value="Genomic_DNA"/>
</dbReference>
<dbReference type="GeneID" id="24441635"/>
<protein>
    <submittedName>
        <fullName evidence="1">Uncharacterized protein</fullName>
    </submittedName>
</protein>
<dbReference type="RefSeq" id="XP_012655449.1">
    <property type="nucleotide sequence ID" value="XM_012799995.1"/>
</dbReference>
<gene>
    <name evidence="1" type="ORF">TTHERM_001080487</name>
</gene>
<dbReference type="AlphaFoldDB" id="W7XGI7"/>
<name>W7XGI7_TETTS</name>
<dbReference type="KEGG" id="tet:TTHERM_001080487"/>
<evidence type="ECO:0000313" key="1">
    <source>
        <dbReference type="EMBL" id="EWS72019.1"/>
    </source>
</evidence>